<dbReference type="AlphaFoldDB" id="A0A2P2N0H6"/>
<evidence type="ECO:0000313" key="1">
    <source>
        <dbReference type="EMBL" id="MBX35948.1"/>
    </source>
</evidence>
<protein>
    <submittedName>
        <fullName evidence="1">Uncharacterized protein</fullName>
    </submittedName>
</protein>
<proteinExistence type="predicted"/>
<dbReference type="EMBL" id="GGEC01055464">
    <property type="protein sequence ID" value="MBX35948.1"/>
    <property type="molecule type" value="Transcribed_RNA"/>
</dbReference>
<organism evidence="1">
    <name type="scientific">Rhizophora mucronata</name>
    <name type="common">Asiatic mangrove</name>
    <dbReference type="NCBI Taxonomy" id="61149"/>
    <lineage>
        <taxon>Eukaryota</taxon>
        <taxon>Viridiplantae</taxon>
        <taxon>Streptophyta</taxon>
        <taxon>Embryophyta</taxon>
        <taxon>Tracheophyta</taxon>
        <taxon>Spermatophyta</taxon>
        <taxon>Magnoliopsida</taxon>
        <taxon>eudicotyledons</taxon>
        <taxon>Gunneridae</taxon>
        <taxon>Pentapetalae</taxon>
        <taxon>rosids</taxon>
        <taxon>fabids</taxon>
        <taxon>Malpighiales</taxon>
        <taxon>Rhizophoraceae</taxon>
        <taxon>Rhizophora</taxon>
    </lineage>
</organism>
<accession>A0A2P2N0H6</accession>
<reference evidence="1" key="1">
    <citation type="submission" date="2018-02" db="EMBL/GenBank/DDBJ databases">
        <title>Rhizophora mucronata_Transcriptome.</title>
        <authorList>
            <person name="Meera S.P."/>
            <person name="Sreeshan A."/>
            <person name="Augustine A."/>
        </authorList>
    </citation>
    <scope>NUCLEOTIDE SEQUENCE</scope>
    <source>
        <tissue evidence="1">Leaf</tissue>
    </source>
</reference>
<name>A0A2P2N0H6_RHIMU</name>
<sequence>MQSLSTKTQRNRSKLKKTIGQVIKHTLDGI</sequence>